<dbReference type="InterPro" id="IPR036045">
    <property type="entry name" value="Sec1-like_sf"/>
</dbReference>
<dbReference type="AlphaFoldDB" id="A0A427YPW7"/>
<dbReference type="Pfam" id="PF00995">
    <property type="entry name" value="Sec1"/>
    <property type="match status" value="1"/>
</dbReference>
<comment type="similarity">
    <text evidence="1">Belongs to the STXBP/unc-18/SEC1 family.</text>
</comment>
<comment type="caution">
    <text evidence="2">The sequence shown here is derived from an EMBL/GenBank/DDBJ whole genome shotgun (WGS) entry which is preliminary data.</text>
</comment>
<dbReference type="PANTHER" id="PTHR11679">
    <property type="entry name" value="VESICLE PROTEIN SORTING-ASSOCIATED"/>
    <property type="match status" value="1"/>
</dbReference>
<dbReference type="STRING" id="1890683.A0A427YPW7"/>
<dbReference type="Proteomes" id="UP000279259">
    <property type="component" value="Unassembled WGS sequence"/>
</dbReference>
<evidence type="ECO:0000313" key="2">
    <source>
        <dbReference type="EMBL" id="RSH93131.1"/>
    </source>
</evidence>
<evidence type="ECO:0000256" key="1">
    <source>
        <dbReference type="ARBA" id="ARBA00009884"/>
    </source>
</evidence>
<keyword evidence="3" id="KW-1185">Reference proteome</keyword>
<dbReference type="GO" id="GO:0016192">
    <property type="term" value="P:vesicle-mediated transport"/>
    <property type="evidence" value="ECO:0007669"/>
    <property type="project" value="InterPro"/>
</dbReference>
<proteinExistence type="inferred from homology"/>
<evidence type="ECO:0000313" key="3">
    <source>
        <dbReference type="Proteomes" id="UP000279259"/>
    </source>
</evidence>
<dbReference type="Gene3D" id="3.40.50.2060">
    <property type="match status" value="1"/>
</dbReference>
<organism evidence="2 3">
    <name type="scientific">Saitozyma podzolica</name>
    <dbReference type="NCBI Taxonomy" id="1890683"/>
    <lineage>
        <taxon>Eukaryota</taxon>
        <taxon>Fungi</taxon>
        <taxon>Dikarya</taxon>
        <taxon>Basidiomycota</taxon>
        <taxon>Agaricomycotina</taxon>
        <taxon>Tremellomycetes</taxon>
        <taxon>Tremellales</taxon>
        <taxon>Trimorphomycetaceae</taxon>
        <taxon>Saitozyma</taxon>
    </lineage>
</organism>
<dbReference type="SUPFAM" id="SSF56815">
    <property type="entry name" value="Sec1/munc18-like (SM) proteins"/>
    <property type="match status" value="1"/>
</dbReference>
<sequence>MPLRDLLRARFNSALQSIPPGQWKILITDDHSRKLLDAVYKEFDVLQQNVTCEWYHRAPHVPRQPMSVDAIYLLTPTAQNVDRVIADFTLGRRTYKAAHLYFIDGIDDVLAQKLTNALPGDVLKAFTELYCNFWATEDRVFNLQTPSSFFTFFGSLGERLLGISQWKPSKTTSKSSVEQ</sequence>
<dbReference type="InterPro" id="IPR043154">
    <property type="entry name" value="Sec-1-like_dom1"/>
</dbReference>
<reference evidence="2 3" key="1">
    <citation type="submission" date="2018-11" db="EMBL/GenBank/DDBJ databases">
        <title>Genome sequence of Saitozyma podzolica DSM 27192.</title>
        <authorList>
            <person name="Aliyu H."/>
            <person name="Gorte O."/>
            <person name="Ochsenreither K."/>
        </authorList>
    </citation>
    <scope>NUCLEOTIDE SEQUENCE [LARGE SCALE GENOMIC DNA]</scope>
    <source>
        <strain evidence="2 3">DSM 27192</strain>
    </source>
</reference>
<name>A0A427YPW7_9TREE</name>
<dbReference type="OrthoDB" id="2228at2759"/>
<dbReference type="EMBL" id="RSCD01000004">
    <property type="protein sequence ID" value="RSH93131.1"/>
    <property type="molecule type" value="Genomic_DNA"/>
</dbReference>
<dbReference type="InterPro" id="IPR001619">
    <property type="entry name" value="Sec1-like"/>
</dbReference>
<accession>A0A427YPW7</accession>
<protein>
    <submittedName>
        <fullName evidence="2">Vacuolar sorting protein VPS33/slp1</fullName>
    </submittedName>
</protein>
<gene>
    <name evidence="2" type="primary">SEC1_2</name>
    <name evidence="2" type="ORF">EHS25_007484</name>
</gene>